<evidence type="ECO:0000313" key="2">
    <source>
        <dbReference type="EMBL" id="CAK0906423.1"/>
    </source>
</evidence>
<evidence type="ECO:0000256" key="1">
    <source>
        <dbReference type="SAM" id="MobiDB-lite"/>
    </source>
</evidence>
<gene>
    <name evidence="2" type="ORF">PCOR1329_LOCUS81738</name>
</gene>
<dbReference type="Proteomes" id="UP001189429">
    <property type="component" value="Unassembled WGS sequence"/>
</dbReference>
<feature type="region of interest" description="Disordered" evidence="1">
    <location>
        <begin position="1"/>
        <end position="35"/>
    </location>
</feature>
<dbReference type="EMBL" id="CAUYUJ010021686">
    <property type="protein sequence ID" value="CAK0906423.1"/>
    <property type="molecule type" value="Genomic_DNA"/>
</dbReference>
<evidence type="ECO:0000313" key="3">
    <source>
        <dbReference type="Proteomes" id="UP001189429"/>
    </source>
</evidence>
<accession>A0ABN9Y4V8</accession>
<reference evidence="2" key="1">
    <citation type="submission" date="2023-10" db="EMBL/GenBank/DDBJ databases">
        <authorList>
            <person name="Chen Y."/>
            <person name="Shah S."/>
            <person name="Dougan E. K."/>
            <person name="Thang M."/>
            <person name="Chan C."/>
        </authorList>
    </citation>
    <scope>NUCLEOTIDE SEQUENCE [LARGE SCALE GENOMIC DNA]</scope>
</reference>
<sequence length="153" mass="16764">MAVAAAPAACGDGLAKAAPPRQPGPRGRSAAPTAEVRSRLQLDGYGRVPHFLEEIVGVLEDELAYVEGLASGDSEEDLADRPQVRLLTDAERSCLLEGLDAKRSHLMRCFEEDLDLHPEEVFARGDHPHRGGDSAFESSTAQRFGNWTRTWRR</sequence>
<feature type="compositionally biased region" description="Low complexity" evidence="1">
    <location>
        <begin position="1"/>
        <end position="32"/>
    </location>
</feature>
<protein>
    <submittedName>
        <fullName evidence="2">Uncharacterized protein</fullName>
    </submittedName>
</protein>
<keyword evidence="3" id="KW-1185">Reference proteome</keyword>
<organism evidence="2 3">
    <name type="scientific">Prorocentrum cordatum</name>
    <dbReference type="NCBI Taxonomy" id="2364126"/>
    <lineage>
        <taxon>Eukaryota</taxon>
        <taxon>Sar</taxon>
        <taxon>Alveolata</taxon>
        <taxon>Dinophyceae</taxon>
        <taxon>Prorocentrales</taxon>
        <taxon>Prorocentraceae</taxon>
        <taxon>Prorocentrum</taxon>
    </lineage>
</organism>
<comment type="caution">
    <text evidence="2">The sequence shown here is derived from an EMBL/GenBank/DDBJ whole genome shotgun (WGS) entry which is preliminary data.</text>
</comment>
<proteinExistence type="predicted"/>
<name>A0ABN9Y4V8_9DINO</name>